<dbReference type="PANTHER" id="PTHR21505">
    <property type="entry name" value="MADF DOMAIN-CONTAINING PROTEIN-RELATED"/>
    <property type="match status" value="1"/>
</dbReference>
<evidence type="ECO:0000259" key="1">
    <source>
        <dbReference type="PROSITE" id="PS51029"/>
    </source>
</evidence>
<keyword evidence="3" id="KW-1185">Reference proteome</keyword>
<dbReference type="OrthoDB" id="6152242at2759"/>
<evidence type="ECO:0000313" key="3">
    <source>
        <dbReference type="Proteomes" id="UP001152888"/>
    </source>
</evidence>
<proteinExistence type="predicted"/>
<comment type="caution">
    <text evidence="2">The sequence shown here is derived from an EMBL/GenBank/DDBJ whole genome shotgun (WGS) entry which is preliminary data.</text>
</comment>
<organism evidence="2 3">
    <name type="scientific">Acanthoscelides obtectus</name>
    <name type="common">Bean weevil</name>
    <name type="synonym">Bruchus obtectus</name>
    <dbReference type="NCBI Taxonomy" id="200917"/>
    <lineage>
        <taxon>Eukaryota</taxon>
        <taxon>Metazoa</taxon>
        <taxon>Ecdysozoa</taxon>
        <taxon>Arthropoda</taxon>
        <taxon>Hexapoda</taxon>
        <taxon>Insecta</taxon>
        <taxon>Pterygota</taxon>
        <taxon>Neoptera</taxon>
        <taxon>Endopterygota</taxon>
        <taxon>Coleoptera</taxon>
        <taxon>Polyphaga</taxon>
        <taxon>Cucujiformia</taxon>
        <taxon>Chrysomeloidea</taxon>
        <taxon>Chrysomelidae</taxon>
        <taxon>Bruchinae</taxon>
        <taxon>Bruchini</taxon>
        <taxon>Acanthoscelides</taxon>
    </lineage>
</organism>
<protein>
    <recommendedName>
        <fullName evidence="1">MADF domain-containing protein</fullName>
    </recommendedName>
</protein>
<sequence length="249" mass="29112">MSDLRMYTKQFLTEFIHLYKSFPCLWKTKSSEYNDRNKKNQAYMELVYKLQEVEPETTINSVKRKIDSLRGSFRKELRKVNASRKLTGNNDDIYLPKLWYFKELLFLTNYMGPRKTESDPLCQEDTIQEETLTLEYPETIDIKFDPPVFSHPNSPSPSEYSISNSGIKRKRNAEDLLDEVVEKINRKLDNEDRFDVAGKHIANKLRDLSKESALVAEKFISDILFEAALGNISRYTEMSLTSVPQQEII</sequence>
<feature type="domain" description="MADF" evidence="1">
    <location>
        <begin position="14"/>
        <end position="112"/>
    </location>
</feature>
<dbReference type="AlphaFoldDB" id="A0A9P0LK48"/>
<evidence type="ECO:0000313" key="2">
    <source>
        <dbReference type="EMBL" id="CAH1997081.1"/>
    </source>
</evidence>
<name>A0A9P0LK48_ACAOB</name>
<dbReference type="Proteomes" id="UP001152888">
    <property type="component" value="Unassembled WGS sequence"/>
</dbReference>
<dbReference type="PROSITE" id="PS51029">
    <property type="entry name" value="MADF"/>
    <property type="match status" value="1"/>
</dbReference>
<dbReference type="SMART" id="SM00595">
    <property type="entry name" value="MADF"/>
    <property type="match status" value="1"/>
</dbReference>
<dbReference type="InterPro" id="IPR006578">
    <property type="entry name" value="MADF-dom"/>
</dbReference>
<gene>
    <name evidence="2" type="ORF">ACAOBT_LOCUS23528</name>
</gene>
<reference evidence="2" key="1">
    <citation type="submission" date="2022-03" db="EMBL/GenBank/DDBJ databases">
        <authorList>
            <person name="Sayadi A."/>
        </authorList>
    </citation>
    <scope>NUCLEOTIDE SEQUENCE</scope>
</reference>
<dbReference type="PANTHER" id="PTHR21505:SF8">
    <property type="entry name" value="DPT-YFP REPRESSOR BY OVEREXPRESSION, ISOFORM D-RELATED"/>
    <property type="match status" value="1"/>
</dbReference>
<dbReference type="EMBL" id="CAKOFQ010007278">
    <property type="protein sequence ID" value="CAH1997081.1"/>
    <property type="molecule type" value="Genomic_DNA"/>
</dbReference>
<dbReference type="Pfam" id="PF10545">
    <property type="entry name" value="MADF_DNA_bdg"/>
    <property type="match status" value="1"/>
</dbReference>
<accession>A0A9P0LK48</accession>